<evidence type="ECO:0000256" key="4">
    <source>
        <dbReference type="ARBA" id="ARBA00022989"/>
    </source>
</evidence>
<protein>
    <recommendedName>
        <fullName evidence="10">Adiponectin receptor protein 1</fullName>
    </recommendedName>
</protein>
<feature type="transmembrane region" description="Helical" evidence="7">
    <location>
        <begin position="82"/>
        <end position="106"/>
    </location>
</feature>
<evidence type="ECO:0000256" key="7">
    <source>
        <dbReference type="SAM" id="Phobius"/>
    </source>
</evidence>
<organism evidence="8 9">
    <name type="scientific">Trypanosoma cruzi marinkellei</name>
    <dbReference type="NCBI Taxonomy" id="85056"/>
    <lineage>
        <taxon>Eukaryota</taxon>
        <taxon>Discoba</taxon>
        <taxon>Euglenozoa</taxon>
        <taxon>Kinetoplastea</taxon>
        <taxon>Metakinetoplastina</taxon>
        <taxon>Trypanosomatida</taxon>
        <taxon>Trypanosomatidae</taxon>
        <taxon>Trypanosoma</taxon>
        <taxon>Schizotrypanum</taxon>
    </lineage>
</organism>
<dbReference type="Proteomes" id="UP000007350">
    <property type="component" value="Unassembled WGS sequence"/>
</dbReference>
<dbReference type="GO" id="GO:0038023">
    <property type="term" value="F:signaling receptor activity"/>
    <property type="evidence" value="ECO:0007669"/>
    <property type="project" value="TreeGrafter"/>
</dbReference>
<feature type="transmembrane region" description="Helical" evidence="7">
    <location>
        <begin position="113"/>
        <end position="133"/>
    </location>
</feature>
<dbReference type="Pfam" id="PF03006">
    <property type="entry name" value="HlyIII"/>
    <property type="match status" value="1"/>
</dbReference>
<evidence type="ECO:0000256" key="1">
    <source>
        <dbReference type="ARBA" id="ARBA00004141"/>
    </source>
</evidence>
<accession>K2NUL9</accession>
<evidence type="ECO:0000313" key="8">
    <source>
        <dbReference type="EMBL" id="EKF32647.1"/>
    </source>
</evidence>
<dbReference type="GO" id="GO:0046872">
    <property type="term" value="F:metal ion binding"/>
    <property type="evidence" value="ECO:0007669"/>
    <property type="project" value="UniProtKB-KW"/>
</dbReference>
<dbReference type="PANTHER" id="PTHR20855:SF52">
    <property type="entry name" value="ADIPONECTIN RECEPTOR PROTEIN"/>
    <property type="match status" value="1"/>
</dbReference>
<evidence type="ECO:0000256" key="6">
    <source>
        <dbReference type="PIRSR" id="PIRSR604254-1"/>
    </source>
</evidence>
<feature type="transmembrane region" description="Helical" evidence="7">
    <location>
        <begin position="180"/>
        <end position="202"/>
    </location>
</feature>
<keyword evidence="3 7" id="KW-0812">Transmembrane</keyword>
<proteinExistence type="inferred from homology"/>
<dbReference type="PANTHER" id="PTHR20855">
    <property type="entry name" value="ADIPOR/PROGESTIN RECEPTOR-RELATED"/>
    <property type="match status" value="1"/>
</dbReference>
<feature type="transmembrane region" description="Helical" evidence="7">
    <location>
        <begin position="153"/>
        <end position="173"/>
    </location>
</feature>
<evidence type="ECO:0000256" key="3">
    <source>
        <dbReference type="ARBA" id="ARBA00022692"/>
    </source>
</evidence>
<feature type="binding site" evidence="6">
    <location>
        <position position="280"/>
    </location>
    <ligand>
        <name>Zn(2+)</name>
        <dbReference type="ChEBI" id="CHEBI:29105"/>
    </ligand>
</feature>
<gene>
    <name evidence="8" type="ORF">MOQ_003502</name>
</gene>
<dbReference type="GO" id="GO:0016020">
    <property type="term" value="C:membrane"/>
    <property type="evidence" value="ECO:0007669"/>
    <property type="project" value="UniProtKB-SubCell"/>
</dbReference>
<evidence type="ECO:0000256" key="2">
    <source>
        <dbReference type="ARBA" id="ARBA00007018"/>
    </source>
</evidence>
<evidence type="ECO:0000313" key="9">
    <source>
        <dbReference type="Proteomes" id="UP000007350"/>
    </source>
</evidence>
<dbReference type="OrthoDB" id="5585746at2759"/>
<feature type="transmembrane region" description="Helical" evidence="7">
    <location>
        <begin position="282"/>
        <end position="302"/>
    </location>
</feature>
<feature type="transmembrane region" description="Helical" evidence="7">
    <location>
        <begin position="243"/>
        <end position="262"/>
    </location>
</feature>
<comment type="caution">
    <text evidence="8">The sequence shown here is derived from an EMBL/GenBank/DDBJ whole genome shotgun (WGS) entry which is preliminary data.</text>
</comment>
<dbReference type="AlphaFoldDB" id="K2NUL9"/>
<keyword evidence="9" id="KW-1185">Reference proteome</keyword>
<sequence length="312" mass="35856">MRMLGSPKGEDDNKIREDEKDVEDSNLIYMAGVLLPFYNRDDVCVPEYMKGNPYILTGYRACYTTSMCFRSLFALHNETINVWSHGVGLILFGVLSIVLFDALFFYNAEFAHYFIYGIFCFGCMMCMGCSSIYHLFLGHKNSLLSSLMEQLDYYGISVLIVASFLPPLYIGFYCEPFFQALYMVCACVFGGLCLAMAALPFLRDAKFHWLRIMTYVATVMCGLVPTTHCFLSTPHNAETMQTFVGMFLMFLFYGIGVLFYCLRIPERFYPGEFDFFLNSHQIWHVFVLVAACVHFFTCMSIYQKWVLSRGAC</sequence>
<keyword evidence="6" id="KW-0862">Zinc</keyword>
<evidence type="ECO:0008006" key="10">
    <source>
        <dbReference type="Google" id="ProtNLM"/>
    </source>
</evidence>
<feature type="binding site" evidence="6">
    <location>
        <position position="134"/>
    </location>
    <ligand>
        <name>Zn(2+)</name>
        <dbReference type="ChEBI" id="CHEBI:29105"/>
    </ligand>
</feature>
<evidence type="ECO:0000256" key="5">
    <source>
        <dbReference type="ARBA" id="ARBA00023136"/>
    </source>
</evidence>
<comment type="similarity">
    <text evidence="2">Belongs to the ADIPOR family.</text>
</comment>
<comment type="subcellular location">
    <subcellularLocation>
        <location evidence="1">Membrane</location>
        <topology evidence="1">Multi-pass membrane protein</topology>
    </subcellularLocation>
</comment>
<dbReference type="EMBL" id="AHKC01009698">
    <property type="protein sequence ID" value="EKF32647.1"/>
    <property type="molecule type" value="Genomic_DNA"/>
</dbReference>
<keyword evidence="5 7" id="KW-0472">Membrane</keyword>
<reference evidence="8 9" key="1">
    <citation type="journal article" date="2012" name="BMC Genomics">
        <title>Comparative genomic analysis of human infective Trypanosoma cruzi lineages with the bat-restricted subspecies T. cruzi marinkellei.</title>
        <authorList>
            <person name="Franzen O."/>
            <person name="Talavera-Lopez C."/>
            <person name="Ochaya S."/>
            <person name="Butler C.E."/>
            <person name="Messenger L.A."/>
            <person name="Lewis M.D."/>
            <person name="Llewellyn M.S."/>
            <person name="Marinkelle C.J."/>
            <person name="Tyler K.M."/>
            <person name="Miles M.A."/>
            <person name="Andersson B."/>
        </authorList>
    </citation>
    <scope>NUCLEOTIDE SEQUENCE [LARGE SCALE GENOMIC DNA]</scope>
    <source>
        <strain evidence="8 9">B7</strain>
    </source>
</reference>
<feature type="transmembrane region" description="Helical" evidence="7">
    <location>
        <begin position="208"/>
        <end position="231"/>
    </location>
</feature>
<keyword evidence="6" id="KW-0479">Metal-binding</keyword>
<feature type="binding site" evidence="6">
    <location>
        <position position="284"/>
    </location>
    <ligand>
        <name>Zn(2+)</name>
        <dbReference type="ChEBI" id="CHEBI:29105"/>
    </ligand>
</feature>
<keyword evidence="4 7" id="KW-1133">Transmembrane helix</keyword>
<dbReference type="InterPro" id="IPR004254">
    <property type="entry name" value="AdipoR/HlyIII-related"/>
</dbReference>
<name>K2NUL9_TRYCR</name>